<dbReference type="EMBL" id="BJXN01000008">
    <property type="protein sequence ID" value="GEM89930.1"/>
    <property type="molecule type" value="Genomic_DNA"/>
</dbReference>
<dbReference type="OrthoDB" id="9808773at2"/>
<dbReference type="EC" id="2.1.1.-" evidence="6"/>
<keyword evidence="3 6" id="KW-0489">Methyltransferase</keyword>
<evidence type="ECO:0000256" key="2">
    <source>
        <dbReference type="ARBA" id="ARBA00022552"/>
    </source>
</evidence>
<comment type="function">
    <text evidence="6">Specifically methylates the N7 position of a guanine in 16S rRNA.</text>
</comment>
<evidence type="ECO:0000256" key="3">
    <source>
        <dbReference type="ARBA" id="ARBA00022603"/>
    </source>
</evidence>
<dbReference type="PANTHER" id="PTHR31760">
    <property type="entry name" value="S-ADENOSYL-L-METHIONINE-DEPENDENT METHYLTRANSFERASES SUPERFAMILY PROTEIN"/>
    <property type="match status" value="1"/>
</dbReference>
<comment type="caution">
    <text evidence="6">Lacks conserved residue(s) required for the propagation of feature annotation.</text>
</comment>
<dbReference type="RefSeq" id="WP_147147221.1">
    <property type="nucleotide sequence ID" value="NZ_BJXN01000008.1"/>
</dbReference>
<comment type="caution">
    <text evidence="7">The sequence shown here is derived from an EMBL/GenBank/DDBJ whole genome shotgun (WGS) entry which is preliminary data.</text>
</comment>
<evidence type="ECO:0000256" key="1">
    <source>
        <dbReference type="ARBA" id="ARBA00022490"/>
    </source>
</evidence>
<keyword evidence="4 6" id="KW-0808">Transferase</keyword>
<sequence length="180" mass="19474">MKNRLEAYTELLERYAASANLVSPKVLAELPRHFEAARAYGAVLPEGVGVLDVGSGAGLPAVPLAIARPDLSLTLAERRAKRAAFLDLVTARLGLQNVRVYNGDVQQWTGRTAYVTAQAVAPFDVVYRLVAHAADYPLTLIARKGPGWREEAERLGAEVFHVKPLGPAAELVALRLEAPR</sequence>
<accession>A0A511RJV8</accession>
<dbReference type="GO" id="GO:0005829">
    <property type="term" value="C:cytosol"/>
    <property type="evidence" value="ECO:0007669"/>
    <property type="project" value="TreeGrafter"/>
</dbReference>
<feature type="binding site" evidence="6">
    <location>
        <position position="54"/>
    </location>
    <ligand>
        <name>S-adenosyl-L-methionine</name>
        <dbReference type="ChEBI" id="CHEBI:59789"/>
    </ligand>
</feature>
<dbReference type="PIRSF" id="PIRSF003078">
    <property type="entry name" value="GidB"/>
    <property type="match status" value="1"/>
</dbReference>
<organism evidence="7 8">
    <name type="scientific">Oceanithermus desulfurans NBRC 100063</name>
    <dbReference type="NCBI Taxonomy" id="1227550"/>
    <lineage>
        <taxon>Bacteria</taxon>
        <taxon>Thermotogati</taxon>
        <taxon>Deinococcota</taxon>
        <taxon>Deinococci</taxon>
        <taxon>Thermales</taxon>
        <taxon>Thermaceae</taxon>
        <taxon>Oceanithermus</taxon>
    </lineage>
</organism>
<dbReference type="HAMAP" id="MF_00074">
    <property type="entry name" value="16SrRNA_methyltr_G"/>
    <property type="match status" value="1"/>
</dbReference>
<dbReference type="GO" id="GO:0070043">
    <property type="term" value="F:rRNA (guanine-N7-)-methyltransferase activity"/>
    <property type="evidence" value="ECO:0007669"/>
    <property type="project" value="UniProtKB-UniRule"/>
</dbReference>
<feature type="binding site" evidence="6">
    <location>
        <begin position="105"/>
        <end position="106"/>
    </location>
    <ligand>
        <name>S-adenosyl-L-methionine</name>
        <dbReference type="ChEBI" id="CHEBI:59789"/>
    </ligand>
</feature>
<keyword evidence="5 6" id="KW-0949">S-adenosyl-L-methionine</keyword>
<comment type="similarity">
    <text evidence="6">Belongs to the methyltransferase superfamily. RNA methyltransferase RsmG family.</text>
</comment>
<dbReference type="Gene3D" id="3.40.50.150">
    <property type="entry name" value="Vaccinia Virus protein VP39"/>
    <property type="match status" value="1"/>
</dbReference>
<evidence type="ECO:0000256" key="4">
    <source>
        <dbReference type="ARBA" id="ARBA00022679"/>
    </source>
</evidence>
<dbReference type="InterPro" id="IPR003682">
    <property type="entry name" value="rRNA_ssu_MeTfrase_G"/>
</dbReference>
<feature type="binding site" evidence="6">
    <location>
        <position position="59"/>
    </location>
    <ligand>
        <name>S-adenosyl-L-methionine</name>
        <dbReference type="ChEBI" id="CHEBI:59789"/>
    </ligand>
</feature>
<evidence type="ECO:0000313" key="8">
    <source>
        <dbReference type="Proteomes" id="UP000321827"/>
    </source>
</evidence>
<comment type="subcellular location">
    <subcellularLocation>
        <location evidence="6">Cytoplasm</location>
    </subcellularLocation>
</comment>
<protein>
    <recommendedName>
        <fullName evidence="6">Ribosomal RNA small subunit methyltransferase G</fullName>
        <ecNumber evidence="6">2.1.1.-</ecNumber>
    </recommendedName>
    <alternativeName>
        <fullName evidence="6">16S rRNA 7-methylguanosine methyltransferase</fullName>
        <shortName evidence="6">16S rRNA m7G methyltransferase</shortName>
    </alternativeName>
</protein>
<dbReference type="AlphaFoldDB" id="A0A511RJV8"/>
<dbReference type="CDD" id="cd02440">
    <property type="entry name" value="AdoMet_MTases"/>
    <property type="match status" value="1"/>
</dbReference>
<dbReference type="InterPro" id="IPR029063">
    <property type="entry name" value="SAM-dependent_MTases_sf"/>
</dbReference>
<name>A0A511RJV8_9DEIN</name>
<dbReference type="Proteomes" id="UP000321827">
    <property type="component" value="Unassembled WGS sequence"/>
</dbReference>
<dbReference type="Pfam" id="PF02527">
    <property type="entry name" value="GidB"/>
    <property type="match status" value="1"/>
</dbReference>
<gene>
    <name evidence="6" type="primary">rsmG</name>
    <name evidence="7" type="ORF">ODE01S_13640</name>
</gene>
<evidence type="ECO:0000256" key="5">
    <source>
        <dbReference type="ARBA" id="ARBA00022691"/>
    </source>
</evidence>
<reference evidence="7 8" key="1">
    <citation type="submission" date="2019-07" db="EMBL/GenBank/DDBJ databases">
        <title>Whole genome shotgun sequence of Oceanithermus desulfurans NBRC 100063.</title>
        <authorList>
            <person name="Hosoyama A."/>
            <person name="Uohara A."/>
            <person name="Ohji S."/>
            <person name="Ichikawa N."/>
        </authorList>
    </citation>
    <scope>NUCLEOTIDE SEQUENCE [LARGE SCALE GENOMIC DNA]</scope>
    <source>
        <strain evidence="7 8">NBRC 100063</strain>
    </source>
</reference>
<keyword evidence="1 6" id="KW-0963">Cytoplasm</keyword>
<feature type="binding site" evidence="6">
    <location>
        <position position="118"/>
    </location>
    <ligand>
        <name>S-adenosyl-L-methionine</name>
        <dbReference type="ChEBI" id="CHEBI:59789"/>
    </ligand>
</feature>
<proteinExistence type="inferred from homology"/>
<dbReference type="PANTHER" id="PTHR31760:SF0">
    <property type="entry name" value="S-ADENOSYL-L-METHIONINE-DEPENDENT METHYLTRANSFERASES SUPERFAMILY PROTEIN"/>
    <property type="match status" value="1"/>
</dbReference>
<evidence type="ECO:0000313" key="7">
    <source>
        <dbReference type="EMBL" id="GEM89930.1"/>
    </source>
</evidence>
<evidence type="ECO:0000256" key="6">
    <source>
        <dbReference type="HAMAP-Rule" id="MF_00074"/>
    </source>
</evidence>
<keyword evidence="2 6" id="KW-0698">rRNA processing</keyword>
<dbReference type="SUPFAM" id="SSF53335">
    <property type="entry name" value="S-adenosyl-L-methionine-dependent methyltransferases"/>
    <property type="match status" value="1"/>
</dbReference>